<dbReference type="EMBL" id="AJWJ01000078">
    <property type="protein sequence ID" value="KAF2075963.1"/>
    <property type="molecule type" value="Genomic_DNA"/>
</dbReference>
<feature type="region of interest" description="Disordered" evidence="1">
    <location>
        <begin position="432"/>
        <end position="489"/>
    </location>
</feature>
<dbReference type="InterPro" id="IPR036457">
    <property type="entry name" value="PPM-type-like_dom_sf"/>
</dbReference>
<dbReference type="InterPro" id="IPR053287">
    <property type="entry name" value="PP2C-like_domain"/>
</dbReference>
<feature type="compositionally biased region" description="Low complexity" evidence="1">
    <location>
        <begin position="468"/>
        <end position="482"/>
    </location>
</feature>
<organism evidence="2 3">
    <name type="scientific">Polysphondylium violaceum</name>
    <dbReference type="NCBI Taxonomy" id="133409"/>
    <lineage>
        <taxon>Eukaryota</taxon>
        <taxon>Amoebozoa</taxon>
        <taxon>Evosea</taxon>
        <taxon>Eumycetozoa</taxon>
        <taxon>Dictyostelia</taxon>
        <taxon>Dictyosteliales</taxon>
        <taxon>Dictyosteliaceae</taxon>
        <taxon>Polysphondylium</taxon>
    </lineage>
</organism>
<dbReference type="PANTHER" id="PTHR21586">
    <property type="entry name" value="TIPA"/>
    <property type="match status" value="1"/>
</dbReference>
<dbReference type="Gene3D" id="3.60.40.10">
    <property type="entry name" value="PPM-type phosphatase domain"/>
    <property type="match status" value="1"/>
</dbReference>
<comment type="caution">
    <text evidence="2">The sequence shown here is derived from an EMBL/GenBank/DDBJ whole genome shotgun (WGS) entry which is preliminary data.</text>
</comment>
<evidence type="ECO:0000313" key="2">
    <source>
        <dbReference type="EMBL" id="KAF2075963.1"/>
    </source>
</evidence>
<dbReference type="Proteomes" id="UP000695562">
    <property type="component" value="Unassembled WGS sequence"/>
</dbReference>
<feature type="region of interest" description="Disordered" evidence="1">
    <location>
        <begin position="1"/>
        <end position="27"/>
    </location>
</feature>
<reference evidence="2" key="1">
    <citation type="submission" date="2020-01" db="EMBL/GenBank/DDBJ databases">
        <title>Development of genomics and gene disruption for Polysphondylium violaceum indicates a role for the polyketide synthase stlB in stalk morphogenesis.</title>
        <authorList>
            <person name="Narita B."/>
            <person name="Kawabe Y."/>
            <person name="Kin K."/>
            <person name="Saito T."/>
            <person name="Gibbs R."/>
            <person name="Kuspa A."/>
            <person name="Muzny D."/>
            <person name="Queller D."/>
            <person name="Richards S."/>
            <person name="Strassman J."/>
            <person name="Sucgang R."/>
            <person name="Worley K."/>
            <person name="Schaap P."/>
        </authorList>
    </citation>
    <scope>NUCLEOTIDE SEQUENCE</scope>
    <source>
        <strain evidence="2">QSvi11</strain>
    </source>
</reference>
<feature type="region of interest" description="Disordered" evidence="1">
    <location>
        <begin position="357"/>
        <end position="382"/>
    </location>
</feature>
<protein>
    <recommendedName>
        <fullName evidence="4">PPM-type phosphatase domain-containing protein</fullName>
    </recommendedName>
</protein>
<feature type="region of interest" description="Disordered" evidence="1">
    <location>
        <begin position="663"/>
        <end position="718"/>
    </location>
</feature>
<gene>
    <name evidence="2" type="ORF">CYY_002719</name>
</gene>
<feature type="compositionally biased region" description="Polar residues" evidence="1">
    <location>
        <begin position="1"/>
        <end position="19"/>
    </location>
</feature>
<accession>A0A8J4PVV0</accession>
<dbReference type="AlphaFoldDB" id="A0A8J4PVV0"/>
<feature type="compositionally biased region" description="Low complexity" evidence="1">
    <location>
        <begin position="364"/>
        <end position="380"/>
    </location>
</feature>
<evidence type="ECO:0000313" key="3">
    <source>
        <dbReference type="Proteomes" id="UP000695562"/>
    </source>
</evidence>
<feature type="compositionally biased region" description="Low complexity" evidence="1">
    <location>
        <begin position="701"/>
        <end position="718"/>
    </location>
</feature>
<evidence type="ECO:0000256" key="1">
    <source>
        <dbReference type="SAM" id="MobiDB-lite"/>
    </source>
</evidence>
<proteinExistence type="predicted"/>
<name>A0A8J4PVV0_9MYCE</name>
<feature type="compositionally biased region" description="Polar residues" evidence="1">
    <location>
        <begin position="675"/>
        <end position="700"/>
    </location>
</feature>
<dbReference type="PANTHER" id="PTHR21586:SF4">
    <property type="entry name" value="PROTEIN PHOSPHATASE 2C-RELATED PROTEIN"/>
    <property type="match status" value="1"/>
</dbReference>
<keyword evidence="3" id="KW-1185">Reference proteome</keyword>
<dbReference type="OrthoDB" id="2556847at2759"/>
<sequence>MKFGKSGNSQSTVTTSHNSIGGGLSPSMEQQQQSYSIVGSTSIESSIIEDNSTVLQLWIESNQPIFSNLNETDIYISLDYESLRISAIQQSNSIIQIKKTNMLFQSILFGMGKNTKLIKTVYINPSVLNHQTTNNNGSVAASPNGYSCSPTLIGSNSGTISSSIGTLVINNNNNNNNNHNSVNNISSPNSFSFLLNHQNNNNNNNNNNAPLVSILNSISKIPSHQIESAQYLVIQSVQRAIENYIESIQNDNFDYNQIISYKRNQGMHLPTLYLSSSFTPPNISPRNMSPHPSSSSSSSTKHIVDAAYLYSKNTTTAYRLSVSPKQLAITSSSGSTIINNDFNSDEEIENDHVNGGGEEDFDDTTSTCTSTSTSTNTSSSFKSLPCMDPPAIIVVPQKLLSINSIHNISSTSFVSRKIQPILSNMISLGGNRTLKTNPTQTNTTTQNNNSNNNGFKVPSIVLTSDKINNNNDQNNNNQQQQQAPKQTTFKQTRVLSISKELAEKPTFLIGESSDGRGCAVTSSLYGWDFEKKQRIGEPFADSFCISVDTHSCIKATLSIADGSGHGEEPQRAARLAILGANEYLESIVDEDIPTTNELLTVIGNSILQGHKRIIEDEYYQTKEIHIEPKGATTFCLGVLTKTINNNNNNNNLDSPSIANNSMCAPSPIIPPASPRKSSFESTNPIAIPKSNNNTSNSDPASQSSTRSNSPISSVSSSPVYRTSISSYSSPFYNDAPNNNESWLFMVGSVGDTNAFRWSCSTGKVMEITNRKTNQANRNFNDAGGQIGWMWGGEDKHWPFEAVEYAQNPTDEVKSKLAKARNEKSKPHLQNLHFGMAWVNPGDRIFITSDGVSDNFLNENTSTPTSAYETRKSTRDEIEKNMTHFLKSQPAEVMESCDSMTQAIITYCIEKTQPFRTIQEEASKSLIKMKEIEKSMPEGGFTSDPNYQHHKKLYSQKNNSLRNIKFGKPDHASIVVYEIPKTN</sequence>
<evidence type="ECO:0008006" key="4">
    <source>
        <dbReference type="Google" id="ProtNLM"/>
    </source>
</evidence>
<feature type="compositionally biased region" description="Low complexity" evidence="1">
    <location>
        <begin position="436"/>
        <end position="453"/>
    </location>
</feature>